<keyword evidence="9" id="KW-0227">DNA damage</keyword>
<keyword evidence="14" id="KW-0234">DNA repair</keyword>
<dbReference type="InterPro" id="IPR012319">
    <property type="entry name" value="FPG_cat"/>
</dbReference>
<evidence type="ECO:0000256" key="1">
    <source>
        <dbReference type="ARBA" id="ARBA00001668"/>
    </source>
</evidence>
<dbReference type="Pfam" id="PF06831">
    <property type="entry name" value="H2TH"/>
    <property type="match status" value="1"/>
</dbReference>
<dbReference type="RefSeq" id="WP_014438563.1">
    <property type="nucleotide sequence ID" value="NC_017080.1"/>
</dbReference>
<evidence type="ECO:0000256" key="19">
    <source>
        <dbReference type="ARBA" id="ARBA00044632"/>
    </source>
</evidence>
<comment type="similarity">
    <text evidence="3">Belongs to the FPG family.</text>
</comment>
<dbReference type="GO" id="GO:0003684">
    <property type="term" value="F:damaged DNA binding"/>
    <property type="evidence" value="ECO:0007669"/>
    <property type="project" value="InterPro"/>
</dbReference>
<evidence type="ECO:0000256" key="12">
    <source>
        <dbReference type="ARBA" id="ARBA00022833"/>
    </source>
</evidence>
<evidence type="ECO:0000259" key="22">
    <source>
        <dbReference type="PROSITE" id="PS51068"/>
    </source>
</evidence>
<evidence type="ECO:0000256" key="11">
    <source>
        <dbReference type="ARBA" id="ARBA00022801"/>
    </source>
</evidence>
<evidence type="ECO:0000256" key="6">
    <source>
        <dbReference type="ARBA" id="ARBA00012720"/>
    </source>
</evidence>
<keyword evidence="11 23" id="KW-0378">Hydrolase</keyword>
<dbReference type="Gene3D" id="3.20.190.10">
    <property type="entry name" value="MutM-like, N-terminal"/>
    <property type="match status" value="1"/>
</dbReference>
<evidence type="ECO:0000259" key="21">
    <source>
        <dbReference type="PROSITE" id="PS51066"/>
    </source>
</evidence>
<reference evidence="23 24" key="1">
    <citation type="submission" date="2012-02" db="EMBL/GenBank/DDBJ databases">
        <title>Complete genome sequence of Phycisphaera mikurensis NBRC 102666.</title>
        <authorList>
            <person name="Ankai A."/>
            <person name="Hosoyama A."/>
            <person name="Terui Y."/>
            <person name="Sekine M."/>
            <person name="Fukai R."/>
            <person name="Kato Y."/>
            <person name="Nakamura S."/>
            <person name="Yamada-Narita S."/>
            <person name="Kawakoshi A."/>
            <person name="Fukunaga Y."/>
            <person name="Yamazaki S."/>
            <person name="Fujita N."/>
        </authorList>
    </citation>
    <scope>NUCLEOTIDE SEQUENCE [LARGE SCALE GENOMIC DNA]</scope>
    <source>
        <strain evidence="24">NBRC 102666 / KCTC 22515 / FYK2301M01</strain>
    </source>
</reference>
<evidence type="ECO:0000256" key="14">
    <source>
        <dbReference type="ARBA" id="ARBA00023204"/>
    </source>
</evidence>
<organism evidence="23 24">
    <name type="scientific">Phycisphaera mikurensis (strain NBRC 102666 / KCTC 22515 / FYK2301M01)</name>
    <dbReference type="NCBI Taxonomy" id="1142394"/>
    <lineage>
        <taxon>Bacteria</taxon>
        <taxon>Pseudomonadati</taxon>
        <taxon>Planctomycetota</taxon>
        <taxon>Phycisphaerae</taxon>
        <taxon>Phycisphaerales</taxon>
        <taxon>Phycisphaeraceae</taxon>
        <taxon>Phycisphaera</taxon>
    </lineage>
</organism>
<evidence type="ECO:0000256" key="2">
    <source>
        <dbReference type="ARBA" id="ARBA00001947"/>
    </source>
</evidence>
<evidence type="ECO:0000313" key="23">
    <source>
        <dbReference type="EMBL" id="BAM05360.1"/>
    </source>
</evidence>
<comment type="subunit">
    <text evidence="4">Monomer.</text>
</comment>
<dbReference type="PANTHER" id="PTHR22993">
    <property type="entry name" value="FORMAMIDOPYRIMIDINE-DNA GLYCOSYLASE"/>
    <property type="match status" value="1"/>
</dbReference>
<dbReference type="PANTHER" id="PTHR22993:SF9">
    <property type="entry name" value="FORMAMIDOPYRIMIDINE-DNA GLYCOSYLASE"/>
    <property type="match status" value="1"/>
</dbReference>
<keyword evidence="10 20" id="KW-0863">Zinc-finger</keyword>
<dbReference type="InterPro" id="IPR000214">
    <property type="entry name" value="Znf_DNA_glyclase/AP_lyase"/>
</dbReference>
<dbReference type="KEGG" id="phm:PSMK_32010"/>
<protein>
    <recommendedName>
        <fullName evidence="7">Formamidopyrimidine-DNA glycosylase</fullName>
        <ecNumber evidence="5">3.2.2.23</ecNumber>
        <ecNumber evidence="6">4.2.99.18</ecNumber>
    </recommendedName>
    <alternativeName>
        <fullName evidence="18">DNA-(apurinic or apyrimidinic site) lyase MutM</fullName>
    </alternativeName>
</protein>
<dbReference type="PROSITE" id="PS51066">
    <property type="entry name" value="ZF_FPG_2"/>
    <property type="match status" value="1"/>
</dbReference>
<comment type="cofactor">
    <cofactor evidence="2">
        <name>Zn(2+)</name>
        <dbReference type="ChEBI" id="CHEBI:29105"/>
    </cofactor>
</comment>
<evidence type="ECO:0000256" key="16">
    <source>
        <dbReference type="ARBA" id="ARBA00023268"/>
    </source>
</evidence>
<dbReference type="EMBL" id="AP012338">
    <property type="protein sequence ID" value="BAM05360.1"/>
    <property type="molecule type" value="Genomic_DNA"/>
</dbReference>
<evidence type="ECO:0000256" key="15">
    <source>
        <dbReference type="ARBA" id="ARBA00023239"/>
    </source>
</evidence>
<dbReference type="PROSITE" id="PS51068">
    <property type="entry name" value="FPG_CAT"/>
    <property type="match status" value="1"/>
</dbReference>
<evidence type="ECO:0000256" key="18">
    <source>
        <dbReference type="ARBA" id="ARBA00030638"/>
    </source>
</evidence>
<evidence type="ECO:0000256" key="7">
    <source>
        <dbReference type="ARBA" id="ARBA00016240"/>
    </source>
</evidence>
<dbReference type="EC" id="4.2.99.18" evidence="6"/>
<dbReference type="SMART" id="SM01232">
    <property type="entry name" value="H2TH"/>
    <property type="match status" value="1"/>
</dbReference>
<dbReference type="SUPFAM" id="SSF81624">
    <property type="entry name" value="N-terminal domain of MutM-like DNA repair proteins"/>
    <property type="match status" value="1"/>
</dbReference>
<evidence type="ECO:0000256" key="20">
    <source>
        <dbReference type="PROSITE-ProRule" id="PRU00391"/>
    </source>
</evidence>
<comment type="catalytic activity">
    <reaction evidence="19">
        <text>2'-deoxyribonucleotide-(2'-deoxyribose 5'-phosphate)-2'-deoxyribonucleotide-DNA = a 3'-end 2'-deoxyribonucleotide-(2,3-dehydro-2,3-deoxyribose 5'-phosphate)-DNA + a 5'-end 5'-phospho-2'-deoxyribonucleoside-DNA + H(+)</text>
        <dbReference type="Rhea" id="RHEA:66592"/>
        <dbReference type="Rhea" id="RHEA-COMP:13180"/>
        <dbReference type="Rhea" id="RHEA-COMP:16897"/>
        <dbReference type="Rhea" id="RHEA-COMP:17067"/>
        <dbReference type="ChEBI" id="CHEBI:15378"/>
        <dbReference type="ChEBI" id="CHEBI:136412"/>
        <dbReference type="ChEBI" id="CHEBI:157695"/>
        <dbReference type="ChEBI" id="CHEBI:167181"/>
        <dbReference type="EC" id="4.2.99.18"/>
    </reaction>
</comment>
<dbReference type="InterPro" id="IPR020629">
    <property type="entry name" value="FPG_Glyclase"/>
</dbReference>
<evidence type="ECO:0000256" key="10">
    <source>
        <dbReference type="ARBA" id="ARBA00022771"/>
    </source>
</evidence>
<dbReference type="HOGENOM" id="CLU_038423_1_2_0"/>
<feature type="domain" description="FPG-type" evidence="21">
    <location>
        <begin position="246"/>
        <end position="280"/>
    </location>
</feature>
<evidence type="ECO:0000256" key="3">
    <source>
        <dbReference type="ARBA" id="ARBA00009409"/>
    </source>
</evidence>
<dbReference type="InterPro" id="IPR035937">
    <property type="entry name" value="FPG_N"/>
</dbReference>
<name>I0IJC2_PHYMF</name>
<accession>I0IJC2</accession>
<dbReference type="CDD" id="cd08966">
    <property type="entry name" value="EcFpg-like_N"/>
    <property type="match status" value="1"/>
</dbReference>
<evidence type="ECO:0000313" key="24">
    <source>
        <dbReference type="Proteomes" id="UP000007881"/>
    </source>
</evidence>
<keyword evidence="17 23" id="KW-0326">Glycosidase</keyword>
<dbReference type="NCBIfam" id="TIGR00577">
    <property type="entry name" value="fpg"/>
    <property type="match status" value="1"/>
</dbReference>
<keyword evidence="8" id="KW-0479">Metal-binding</keyword>
<proteinExistence type="inferred from homology"/>
<evidence type="ECO:0000256" key="8">
    <source>
        <dbReference type="ARBA" id="ARBA00022723"/>
    </source>
</evidence>
<evidence type="ECO:0000256" key="9">
    <source>
        <dbReference type="ARBA" id="ARBA00022763"/>
    </source>
</evidence>
<sequence>MPELPEVETVRRGLAARLTGRRVAGVTLGPHPVVRASLARRVYATPAPGQLLAGDVVAGVHRHGKQLAIEGAAGGAVWVHLGMSGGLRFVADAAAEPVPPHTHARWTLGSGAELRFVDPRRFGGLGVHPSLADLRARRFAALGPDALDARTAPLRAALARTRRPLKAALLDQSVLAGLGNIYADEACFAARLAPHLPADRVPADRIQALVRGIRAVLRRAVALGGSTLRDHAGVDGEAGTAQREHRVYGRGGRPCTACGSPLVASRLAQRATVHCVACQPG</sequence>
<evidence type="ECO:0000256" key="13">
    <source>
        <dbReference type="ARBA" id="ARBA00023125"/>
    </source>
</evidence>
<keyword evidence="24" id="KW-1185">Reference proteome</keyword>
<dbReference type="AlphaFoldDB" id="I0IJC2"/>
<evidence type="ECO:0000256" key="4">
    <source>
        <dbReference type="ARBA" id="ARBA00011245"/>
    </source>
</evidence>
<comment type="catalytic activity">
    <reaction evidence="1">
        <text>Hydrolysis of DNA containing ring-opened 7-methylguanine residues, releasing 2,6-diamino-4-hydroxy-5-(N-methyl)formamidopyrimidine.</text>
        <dbReference type="EC" id="3.2.2.23"/>
    </reaction>
</comment>
<dbReference type="GO" id="GO:0034039">
    <property type="term" value="F:8-oxo-7,8-dihydroguanine DNA N-glycosylase activity"/>
    <property type="evidence" value="ECO:0007669"/>
    <property type="project" value="TreeGrafter"/>
</dbReference>
<dbReference type="FunFam" id="1.10.8.50:FF:000003">
    <property type="entry name" value="Formamidopyrimidine-DNA glycosylase"/>
    <property type="match status" value="1"/>
</dbReference>
<dbReference type="SUPFAM" id="SSF57716">
    <property type="entry name" value="Glucocorticoid receptor-like (DNA-binding domain)"/>
    <property type="match status" value="1"/>
</dbReference>
<dbReference type="eggNOG" id="COG0266">
    <property type="taxonomic scope" value="Bacteria"/>
</dbReference>
<dbReference type="InterPro" id="IPR010979">
    <property type="entry name" value="Ribosomal_uS13-like_H2TH"/>
</dbReference>
<dbReference type="InterPro" id="IPR015886">
    <property type="entry name" value="H2TH_FPG"/>
</dbReference>
<dbReference type="SMART" id="SM00898">
    <property type="entry name" value="Fapy_DNA_glyco"/>
    <property type="match status" value="1"/>
</dbReference>
<keyword evidence="13" id="KW-0238">DNA-binding</keyword>
<evidence type="ECO:0000256" key="5">
    <source>
        <dbReference type="ARBA" id="ARBA00012024"/>
    </source>
</evidence>
<dbReference type="GO" id="GO:0008270">
    <property type="term" value="F:zinc ion binding"/>
    <property type="evidence" value="ECO:0007669"/>
    <property type="project" value="UniProtKB-KW"/>
</dbReference>
<keyword evidence="16" id="KW-0511">Multifunctional enzyme</keyword>
<dbReference type="Pfam" id="PF01149">
    <property type="entry name" value="Fapy_DNA_glyco"/>
    <property type="match status" value="1"/>
</dbReference>
<dbReference type="Proteomes" id="UP000007881">
    <property type="component" value="Chromosome"/>
</dbReference>
<gene>
    <name evidence="23" type="primary">mutM</name>
    <name evidence="23" type="synonym">fpg</name>
    <name evidence="23" type="ordered locus">PSMK_32010</name>
</gene>
<dbReference type="SUPFAM" id="SSF46946">
    <property type="entry name" value="S13-like H2TH domain"/>
    <property type="match status" value="1"/>
</dbReference>
<keyword evidence="15 23" id="KW-0456">Lyase</keyword>
<dbReference type="GO" id="GO:0140078">
    <property type="term" value="F:class I DNA-(apurinic or apyrimidinic site) endonuclease activity"/>
    <property type="evidence" value="ECO:0007669"/>
    <property type="project" value="UniProtKB-EC"/>
</dbReference>
<evidence type="ECO:0000256" key="17">
    <source>
        <dbReference type="ARBA" id="ARBA00023295"/>
    </source>
</evidence>
<dbReference type="NCBIfam" id="NF002211">
    <property type="entry name" value="PRK01103.1"/>
    <property type="match status" value="1"/>
</dbReference>
<keyword evidence="12" id="KW-0862">Zinc</keyword>
<dbReference type="GO" id="GO:0006284">
    <property type="term" value="P:base-excision repair"/>
    <property type="evidence" value="ECO:0007669"/>
    <property type="project" value="InterPro"/>
</dbReference>
<feature type="domain" description="Formamidopyrimidine-DNA glycosylase catalytic" evidence="22">
    <location>
        <begin position="2"/>
        <end position="123"/>
    </location>
</feature>
<dbReference type="Gene3D" id="1.10.8.50">
    <property type="match status" value="1"/>
</dbReference>
<dbReference type="STRING" id="1142394.PSMK_32010"/>
<dbReference type="EC" id="3.2.2.23" evidence="5"/>